<organism evidence="1 2">
    <name type="scientific">Thiothrix nivea (strain ATCC 35100 / DSM 5205 / JP2)</name>
    <dbReference type="NCBI Taxonomy" id="870187"/>
    <lineage>
        <taxon>Bacteria</taxon>
        <taxon>Pseudomonadati</taxon>
        <taxon>Pseudomonadota</taxon>
        <taxon>Gammaproteobacteria</taxon>
        <taxon>Thiotrichales</taxon>
        <taxon>Thiotrichaceae</taxon>
        <taxon>Thiothrix</taxon>
    </lineage>
</organism>
<proteinExistence type="predicted"/>
<evidence type="ECO:0000313" key="1">
    <source>
        <dbReference type="EMBL" id="EIJ36752.1"/>
    </source>
</evidence>
<reference evidence="2" key="1">
    <citation type="journal article" date="2011" name="Stand. Genomic Sci.">
        <title>Genome sequence of the filamentous, gliding Thiothrix nivea neotype strain (JP2(T)).</title>
        <authorList>
            <person name="Lapidus A."/>
            <person name="Nolan M."/>
            <person name="Lucas S."/>
            <person name="Glavina Del Rio T."/>
            <person name="Tice H."/>
            <person name="Cheng J.F."/>
            <person name="Tapia R."/>
            <person name="Han C."/>
            <person name="Goodwin L."/>
            <person name="Pitluck S."/>
            <person name="Liolios K."/>
            <person name="Pagani I."/>
            <person name="Ivanova N."/>
            <person name="Huntemann M."/>
            <person name="Mavromatis K."/>
            <person name="Mikhailova N."/>
            <person name="Pati A."/>
            <person name="Chen A."/>
            <person name="Palaniappan K."/>
            <person name="Land M."/>
            <person name="Brambilla E.M."/>
            <person name="Rohde M."/>
            <person name="Abt B."/>
            <person name="Verbarg S."/>
            <person name="Goker M."/>
            <person name="Bristow J."/>
            <person name="Eisen J.A."/>
            <person name="Markowitz V."/>
            <person name="Hugenholtz P."/>
            <person name="Kyrpides N.C."/>
            <person name="Klenk H.P."/>
            <person name="Woyke T."/>
        </authorList>
    </citation>
    <scope>NUCLEOTIDE SEQUENCE [LARGE SCALE GENOMIC DNA]</scope>
    <source>
        <strain evidence="2">ATCC 35100 / DSM 5205 / JP2</strain>
    </source>
</reference>
<gene>
    <name evidence="1" type="ORF">Thini_4270</name>
</gene>
<dbReference type="AlphaFoldDB" id="A0A656HKJ3"/>
<accession>A0A656HKJ3</accession>
<dbReference type="InterPro" id="IPR029060">
    <property type="entry name" value="PIN-like_dom_sf"/>
</dbReference>
<keyword evidence="2" id="KW-1185">Reference proteome</keyword>
<dbReference type="Proteomes" id="UP000005317">
    <property type="component" value="Unassembled WGS sequence"/>
</dbReference>
<dbReference type="EMBL" id="JH651384">
    <property type="protein sequence ID" value="EIJ36752.1"/>
    <property type="molecule type" value="Genomic_DNA"/>
</dbReference>
<name>A0A656HKJ3_THINJ</name>
<sequence>MKVYLDNCMFNRPFDDQGQIRIKLEAEAKLYIQQQIREGHLQLVWSYMLEFENAQNPFTDRRHAILQWRDLANLDVEESPQLLETAKMMLAKGIRVKDALHVACAISAGADYFLSTDDKLLKKLQTVNGITCLNPLDFVKEPS</sequence>
<evidence type="ECO:0000313" key="2">
    <source>
        <dbReference type="Proteomes" id="UP000005317"/>
    </source>
</evidence>
<dbReference type="OrthoDB" id="5624224at2"/>
<dbReference type="Gene3D" id="3.40.50.1010">
    <property type="entry name" value="5'-nuclease"/>
    <property type="match status" value="1"/>
</dbReference>
<dbReference type="SUPFAM" id="SSF88723">
    <property type="entry name" value="PIN domain-like"/>
    <property type="match status" value="1"/>
</dbReference>
<protein>
    <submittedName>
        <fullName evidence="1">Uncharacterized protein</fullName>
    </submittedName>
</protein>
<dbReference type="RefSeq" id="WP_002710620.1">
    <property type="nucleotide sequence ID" value="NZ_JH651384.1"/>
</dbReference>